<accession>B3T2H5</accession>
<evidence type="ECO:0000313" key="2">
    <source>
        <dbReference type="EMBL" id="ABZ06784.1"/>
    </source>
</evidence>
<gene>
    <name evidence="2" type="ORF">ALOHA_HF4000141I21ctg1g6</name>
</gene>
<dbReference type="PROSITE" id="PS51084">
    <property type="entry name" value="HIT_2"/>
    <property type="match status" value="1"/>
</dbReference>
<dbReference type="InterPro" id="IPR011146">
    <property type="entry name" value="HIT-like"/>
</dbReference>
<organism evidence="2">
    <name type="scientific">uncultured marine microorganism HF4000_141I21</name>
    <dbReference type="NCBI Taxonomy" id="455526"/>
    <lineage>
        <taxon>unclassified sequences</taxon>
        <taxon>environmental samples</taxon>
    </lineage>
</organism>
<dbReference type="AlphaFoldDB" id="B3T2H5"/>
<proteinExistence type="predicted"/>
<dbReference type="SUPFAM" id="SSF54197">
    <property type="entry name" value="HIT-like"/>
    <property type="match status" value="1"/>
</dbReference>
<dbReference type="InterPro" id="IPR052908">
    <property type="entry name" value="AP-4-A_phosphorylase"/>
</dbReference>
<dbReference type="PANTHER" id="PTHR42997:SF1">
    <property type="entry name" value="AP-4-A PHOSPHORYLASE"/>
    <property type="match status" value="1"/>
</dbReference>
<evidence type="ECO:0000259" key="1">
    <source>
        <dbReference type="PROSITE" id="PS51084"/>
    </source>
</evidence>
<dbReference type="PANTHER" id="PTHR42997">
    <property type="entry name" value="HIT FAMILY HYDROLASE"/>
    <property type="match status" value="1"/>
</dbReference>
<reference evidence="2" key="1">
    <citation type="journal article" date="2008" name="ISME J.">
        <title>Genomic patterns of recombination, clonal divergence and environment in marine microbial populations.</title>
        <authorList>
            <person name="Konstantinidis K.T."/>
            <person name="Delong E.F."/>
        </authorList>
    </citation>
    <scope>NUCLEOTIDE SEQUENCE</scope>
</reference>
<dbReference type="Gene3D" id="3.30.428.10">
    <property type="entry name" value="HIT-like"/>
    <property type="match status" value="1"/>
</dbReference>
<dbReference type="InterPro" id="IPR036265">
    <property type="entry name" value="HIT-like_sf"/>
</dbReference>
<protein>
    <submittedName>
        <fullName evidence="2">Putative HIT domain protein</fullName>
    </submittedName>
</protein>
<dbReference type="EMBL" id="EU016585">
    <property type="protein sequence ID" value="ABZ06784.1"/>
    <property type="molecule type" value="Genomic_DNA"/>
</dbReference>
<sequence>MLNSTEQCRFCNKTKQKIIYSSELFFVVRDSYPVTKHHTLIIPNRHVSDFFDLNDSELNDLNKILKKQRQSLLDLDKEITGFNVGINAGVDAGQTIMHCHIHLIPRRKGDIEDPRGGVRGVIPYKQKYIK</sequence>
<dbReference type="GO" id="GO:0003824">
    <property type="term" value="F:catalytic activity"/>
    <property type="evidence" value="ECO:0007669"/>
    <property type="project" value="InterPro"/>
</dbReference>
<feature type="domain" description="HIT" evidence="1">
    <location>
        <begin position="6"/>
        <end position="113"/>
    </location>
</feature>
<dbReference type="Pfam" id="PF01230">
    <property type="entry name" value="HIT"/>
    <property type="match status" value="1"/>
</dbReference>
<name>B3T2H5_9ZZZZ</name>